<dbReference type="EMBL" id="OX460343">
    <property type="protein sequence ID" value="CAI9180735.1"/>
    <property type="molecule type" value="Genomic_DNA"/>
</dbReference>
<dbReference type="Proteomes" id="UP001176941">
    <property type="component" value="Chromosome X"/>
</dbReference>
<keyword evidence="3" id="KW-1185">Reference proteome</keyword>
<evidence type="ECO:0000313" key="2">
    <source>
        <dbReference type="EMBL" id="CAI9180735.1"/>
    </source>
</evidence>
<evidence type="ECO:0000256" key="1">
    <source>
        <dbReference type="SAM" id="MobiDB-lite"/>
    </source>
</evidence>
<gene>
    <name evidence="2" type="ORF">MRATA1EN1_LOCUS29697</name>
</gene>
<evidence type="ECO:0000313" key="3">
    <source>
        <dbReference type="Proteomes" id="UP001176941"/>
    </source>
</evidence>
<feature type="region of interest" description="Disordered" evidence="1">
    <location>
        <begin position="131"/>
        <end position="151"/>
    </location>
</feature>
<organism evidence="2 3">
    <name type="scientific">Rangifer tarandus platyrhynchus</name>
    <name type="common">Svalbard reindeer</name>
    <dbReference type="NCBI Taxonomy" id="3082113"/>
    <lineage>
        <taxon>Eukaryota</taxon>
        <taxon>Metazoa</taxon>
        <taxon>Chordata</taxon>
        <taxon>Craniata</taxon>
        <taxon>Vertebrata</taxon>
        <taxon>Euteleostomi</taxon>
        <taxon>Mammalia</taxon>
        <taxon>Eutheria</taxon>
        <taxon>Laurasiatheria</taxon>
        <taxon>Artiodactyla</taxon>
        <taxon>Ruminantia</taxon>
        <taxon>Pecora</taxon>
        <taxon>Cervidae</taxon>
        <taxon>Odocoileinae</taxon>
        <taxon>Rangifer</taxon>
    </lineage>
</organism>
<name>A0ABN9A3A3_RANTA</name>
<sequence length="165" mass="18876">MHQVRAYTPGRNLKGREYPHRWTLTCSSGQVEAQFRHPRLRILHREDKPPWVLEVSLGQAERLEKISYYSYEMCGCCCQQLGRREPCSGSCHLPTLPNPNEVNSLGLLTPQHNLVLDLGKVCPGKIHSLAEQRQTRPRPSVPSRWDSKGHCQHMHKAASQEYTIA</sequence>
<protein>
    <submittedName>
        <fullName evidence="2">Uncharacterized protein</fullName>
    </submittedName>
</protein>
<reference evidence="2" key="1">
    <citation type="submission" date="2023-04" db="EMBL/GenBank/DDBJ databases">
        <authorList>
            <consortium name="ELIXIR-Norway"/>
        </authorList>
    </citation>
    <scope>NUCLEOTIDE SEQUENCE [LARGE SCALE GENOMIC DNA]</scope>
</reference>
<proteinExistence type="predicted"/>
<accession>A0ABN9A3A3</accession>